<comment type="catalytic activity">
    <reaction evidence="8">
        <text>L-threonyl-[protein] + ATP = 3-O-(5'-adenylyl)-L-threonyl-[protein] + diphosphate</text>
        <dbReference type="Rhea" id="RHEA:54292"/>
        <dbReference type="Rhea" id="RHEA-COMP:11060"/>
        <dbReference type="Rhea" id="RHEA-COMP:13847"/>
        <dbReference type="ChEBI" id="CHEBI:30013"/>
        <dbReference type="ChEBI" id="CHEBI:30616"/>
        <dbReference type="ChEBI" id="CHEBI:33019"/>
        <dbReference type="ChEBI" id="CHEBI:138113"/>
        <dbReference type="EC" id="2.7.7.108"/>
    </reaction>
</comment>
<dbReference type="PANTHER" id="PTHR32057">
    <property type="entry name" value="PROTEIN ADENYLYLTRANSFERASE SELO, MITOCHONDRIAL"/>
    <property type="match status" value="1"/>
</dbReference>
<accession>A0A9D1YU82</accession>
<name>A0A9D1YU82_9MICO</name>
<keyword evidence="7 8" id="KW-0460">Magnesium</keyword>
<feature type="binding site" evidence="8">
    <location>
        <position position="91"/>
    </location>
    <ligand>
        <name>ATP</name>
        <dbReference type="ChEBI" id="CHEBI:30616"/>
    </ligand>
</feature>
<dbReference type="EMBL" id="DXDC01000167">
    <property type="protein sequence ID" value="HIY65768.1"/>
    <property type="molecule type" value="Genomic_DNA"/>
</dbReference>
<comment type="catalytic activity">
    <reaction evidence="8">
        <text>L-seryl-[protein] + UTP = O-(5'-uridylyl)-L-seryl-[protein] + diphosphate</text>
        <dbReference type="Rhea" id="RHEA:64604"/>
        <dbReference type="Rhea" id="RHEA-COMP:9863"/>
        <dbReference type="Rhea" id="RHEA-COMP:16635"/>
        <dbReference type="ChEBI" id="CHEBI:29999"/>
        <dbReference type="ChEBI" id="CHEBI:33019"/>
        <dbReference type="ChEBI" id="CHEBI:46398"/>
        <dbReference type="ChEBI" id="CHEBI:156051"/>
    </reaction>
</comment>
<feature type="binding site" evidence="8">
    <location>
        <position position="88"/>
    </location>
    <ligand>
        <name>ATP</name>
        <dbReference type="ChEBI" id="CHEBI:30616"/>
    </ligand>
</feature>
<evidence type="ECO:0000256" key="3">
    <source>
        <dbReference type="ARBA" id="ARBA00022695"/>
    </source>
</evidence>
<feature type="binding site" evidence="8">
    <location>
        <position position="123"/>
    </location>
    <ligand>
        <name>ATP</name>
        <dbReference type="ChEBI" id="CHEBI:30616"/>
    </ligand>
</feature>
<dbReference type="HAMAP" id="MF_00692">
    <property type="entry name" value="SelO"/>
    <property type="match status" value="1"/>
</dbReference>
<evidence type="ECO:0000256" key="1">
    <source>
        <dbReference type="ARBA" id="ARBA00009747"/>
    </source>
</evidence>
<dbReference type="Pfam" id="PF02696">
    <property type="entry name" value="SelO"/>
    <property type="match status" value="1"/>
</dbReference>
<gene>
    <name evidence="8" type="primary">ydiU</name>
    <name evidence="8" type="synonym">selO</name>
    <name evidence="9" type="ORF">H9830_05765</name>
</gene>
<feature type="binding site" evidence="8">
    <location>
        <position position="174"/>
    </location>
    <ligand>
        <name>ATP</name>
        <dbReference type="ChEBI" id="CHEBI:30616"/>
    </ligand>
</feature>
<dbReference type="NCBIfam" id="NF000658">
    <property type="entry name" value="PRK00029.1"/>
    <property type="match status" value="1"/>
</dbReference>
<feature type="binding site" evidence="8">
    <location>
        <position position="260"/>
    </location>
    <ligand>
        <name>Mg(2+)</name>
        <dbReference type="ChEBI" id="CHEBI:18420"/>
    </ligand>
</feature>
<evidence type="ECO:0000256" key="2">
    <source>
        <dbReference type="ARBA" id="ARBA00022679"/>
    </source>
</evidence>
<comment type="function">
    <text evidence="8">Nucleotidyltransferase involved in the post-translational modification of proteins. It can catalyze the addition of adenosine monophosphate (AMP) or uridine monophosphate (UMP) to a protein, resulting in modifications known as AMPylation and UMPylation.</text>
</comment>
<feature type="binding site" evidence="8">
    <location>
        <position position="251"/>
    </location>
    <ligand>
        <name>Mg(2+)</name>
        <dbReference type="ChEBI" id="CHEBI:18420"/>
    </ligand>
</feature>
<dbReference type="GO" id="GO:0000287">
    <property type="term" value="F:magnesium ion binding"/>
    <property type="evidence" value="ECO:0007669"/>
    <property type="project" value="UniProtKB-UniRule"/>
</dbReference>
<keyword evidence="2 8" id="KW-0808">Transferase</keyword>
<comment type="catalytic activity">
    <reaction evidence="8">
        <text>L-tyrosyl-[protein] + UTP = O-(5'-uridylyl)-L-tyrosyl-[protein] + diphosphate</text>
        <dbReference type="Rhea" id="RHEA:83887"/>
        <dbReference type="Rhea" id="RHEA-COMP:10136"/>
        <dbReference type="Rhea" id="RHEA-COMP:20238"/>
        <dbReference type="ChEBI" id="CHEBI:33019"/>
        <dbReference type="ChEBI" id="CHEBI:46398"/>
        <dbReference type="ChEBI" id="CHEBI:46858"/>
        <dbReference type="ChEBI" id="CHEBI:90602"/>
    </reaction>
</comment>
<comment type="similarity">
    <text evidence="1 8">Belongs to the SELO family.</text>
</comment>
<keyword evidence="5 8" id="KW-0547">Nucleotide-binding</keyword>
<keyword evidence="6 8" id="KW-0067">ATP-binding</keyword>
<comment type="cofactor">
    <cofactor evidence="8">
        <name>Mg(2+)</name>
        <dbReference type="ChEBI" id="CHEBI:18420"/>
    </cofactor>
    <cofactor evidence="8">
        <name>Mn(2+)</name>
        <dbReference type="ChEBI" id="CHEBI:29035"/>
    </cofactor>
</comment>
<keyword evidence="4 8" id="KW-0479">Metal-binding</keyword>
<evidence type="ECO:0000256" key="8">
    <source>
        <dbReference type="HAMAP-Rule" id="MF_00692"/>
    </source>
</evidence>
<evidence type="ECO:0000313" key="10">
    <source>
        <dbReference type="Proteomes" id="UP000824005"/>
    </source>
</evidence>
<evidence type="ECO:0000256" key="6">
    <source>
        <dbReference type="ARBA" id="ARBA00022840"/>
    </source>
</evidence>
<evidence type="ECO:0000256" key="5">
    <source>
        <dbReference type="ARBA" id="ARBA00022741"/>
    </source>
</evidence>
<dbReference type="GO" id="GO:0005524">
    <property type="term" value="F:ATP binding"/>
    <property type="evidence" value="ECO:0007669"/>
    <property type="project" value="UniProtKB-UniRule"/>
</dbReference>
<keyword evidence="3 8" id="KW-0548">Nucleotidyltransferase</keyword>
<dbReference type="EC" id="2.7.7.-" evidence="8"/>
<reference evidence="9" key="1">
    <citation type="journal article" date="2021" name="PeerJ">
        <title>Extensive microbial diversity within the chicken gut microbiome revealed by metagenomics and culture.</title>
        <authorList>
            <person name="Gilroy R."/>
            <person name="Ravi A."/>
            <person name="Getino M."/>
            <person name="Pursley I."/>
            <person name="Horton D.L."/>
            <person name="Alikhan N.F."/>
            <person name="Baker D."/>
            <person name="Gharbi K."/>
            <person name="Hall N."/>
            <person name="Watson M."/>
            <person name="Adriaenssens E.M."/>
            <person name="Foster-Nyarko E."/>
            <person name="Jarju S."/>
            <person name="Secka A."/>
            <person name="Antonio M."/>
            <person name="Oren A."/>
            <person name="Chaudhuri R.R."/>
            <person name="La Ragione R."/>
            <person name="Hildebrand F."/>
            <person name="Pallen M.J."/>
        </authorList>
    </citation>
    <scope>NUCLEOTIDE SEQUENCE</scope>
    <source>
        <strain evidence="9">ChiGjej1B1-98</strain>
    </source>
</reference>
<protein>
    <recommendedName>
        <fullName evidence="8">Protein nucleotidyltransferase YdiU</fullName>
        <ecNumber evidence="8">2.7.7.-</ecNumber>
    </recommendedName>
    <alternativeName>
        <fullName evidence="8">Protein adenylyltransferase YdiU</fullName>
        <ecNumber evidence="8">2.7.7.108</ecNumber>
    </alternativeName>
    <alternativeName>
        <fullName evidence="8">Protein uridylyltransferase YdiU</fullName>
        <ecNumber evidence="8">2.7.7.-</ecNumber>
    </alternativeName>
</protein>
<reference evidence="9" key="2">
    <citation type="submission" date="2021-04" db="EMBL/GenBank/DDBJ databases">
        <authorList>
            <person name="Gilroy R."/>
        </authorList>
    </citation>
    <scope>NUCLEOTIDE SEQUENCE</scope>
    <source>
        <strain evidence="9">ChiGjej1B1-98</strain>
    </source>
</reference>
<comment type="catalytic activity">
    <reaction evidence="8">
        <text>L-tyrosyl-[protein] + ATP = O-(5'-adenylyl)-L-tyrosyl-[protein] + diphosphate</text>
        <dbReference type="Rhea" id="RHEA:54288"/>
        <dbReference type="Rhea" id="RHEA-COMP:10136"/>
        <dbReference type="Rhea" id="RHEA-COMP:13846"/>
        <dbReference type="ChEBI" id="CHEBI:30616"/>
        <dbReference type="ChEBI" id="CHEBI:33019"/>
        <dbReference type="ChEBI" id="CHEBI:46858"/>
        <dbReference type="ChEBI" id="CHEBI:83624"/>
        <dbReference type="EC" id="2.7.7.108"/>
    </reaction>
</comment>
<feature type="binding site" evidence="8">
    <location>
        <position position="260"/>
    </location>
    <ligand>
        <name>ATP</name>
        <dbReference type="ChEBI" id="CHEBI:30616"/>
    </ligand>
</feature>
<dbReference type="GO" id="GO:0030145">
    <property type="term" value="F:manganese ion binding"/>
    <property type="evidence" value="ECO:0007669"/>
    <property type="project" value="UniProtKB-UniRule"/>
</dbReference>
<evidence type="ECO:0000256" key="4">
    <source>
        <dbReference type="ARBA" id="ARBA00022723"/>
    </source>
</evidence>
<comment type="catalytic activity">
    <reaction evidence="8">
        <text>L-seryl-[protein] + ATP = 3-O-(5'-adenylyl)-L-seryl-[protein] + diphosphate</text>
        <dbReference type="Rhea" id="RHEA:58120"/>
        <dbReference type="Rhea" id="RHEA-COMP:9863"/>
        <dbReference type="Rhea" id="RHEA-COMP:15073"/>
        <dbReference type="ChEBI" id="CHEBI:29999"/>
        <dbReference type="ChEBI" id="CHEBI:30616"/>
        <dbReference type="ChEBI" id="CHEBI:33019"/>
        <dbReference type="ChEBI" id="CHEBI:142516"/>
        <dbReference type="EC" id="2.7.7.108"/>
    </reaction>
</comment>
<feature type="binding site" evidence="8">
    <location>
        <position position="111"/>
    </location>
    <ligand>
        <name>ATP</name>
        <dbReference type="ChEBI" id="CHEBI:30616"/>
    </ligand>
</feature>
<comment type="caution">
    <text evidence="9">The sequence shown here is derived from an EMBL/GenBank/DDBJ whole genome shotgun (WGS) entry which is preliminary data.</text>
</comment>
<proteinExistence type="inferred from homology"/>
<dbReference type="Proteomes" id="UP000824005">
    <property type="component" value="Unassembled WGS sequence"/>
</dbReference>
<dbReference type="AlphaFoldDB" id="A0A9D1YU82"/>
<feature type="binding site" evidence="8">
    <location>
        <position position="90"/>
    </location>
    <ligand>
        <name>ATP</name>
        <dbReference type="ChEBI" id="CHEBI:30616"/>
    </ligand>
</feature>
<dbReference type="EC" id="2.7.7.108" evidence="8"/>
<feature type="binding site" evidence="8">
    <location>
        <position position="122"/>
    </location>
    <ligand>
        <name>ATP</name>
        <dbReference type="ChEBI" id="CHEBI:30616"/>
    </ligand>
</feature>
<dbReference type="InterPro" id="IPR003846">
    <property type="entry name" value="SelO"/>
</dbReference>
<feature type="active site" description="Proton acceptor" evidence="8">
    <location>
        <position position="250"/>
    </location>
</feature>
<dbReference type="GO" id="GO:0070733">
    <property type="term" value="F:AMPylase activity"/>
    <property type="evidence" value="ECO:0007669"/>
    <property type="project" value="UniProtKB-EC"/>
</dbReference>
<dbReference type="PANTHER" id="PTHR32057:SF14">
    <property type="entry name" value="PROTEIN ADENYLYLTRANSFERASE SELO, MITOCHONDRIAL"/>
    <property type="match status" value="1"/>
</dbReference>
<evidence type="ECO:0000256" key="7">
    <source>
        <dbReference type="ARBA" id="ARBA00022842"/>
    </source>
</evidence>
<keyword evidence="8" id="KW-0464">Manganese</keyword>
<sequence length="482" mass="52738">MSIDIVLRSDYATELEELTVPWESARPEEPKLCLLNEDLAAELGLDSDVLRTDPGIRFLLGNELPAEAKPVAQAYAGHQFGFYAPRLGDGRALLLGEIVDVRGRTHDIHLKGSGRTPFARADGFAALGPMLREYLMGEAMHALGIETTRALAVVETGRSVRREAEFFPGAVLARIASSHIRVGTFQYARSTGDRALLEKLADFAIQRHYPRFAESPTRYEELLEAVAVAQAKLLASWMLVGFVHGVMNTDNTSVAGETIDYGPCAFIDAYDPGAVFNSIDHQGRYAFANQPGIALWNLSRFADSLLPLLADDQDAAVEIAEGRVRTFTSVYEAELVAGMREKLGVADATDEEVGEIARAMLAQLQAEGVDYHQAFRALAHAARGDSAAADRLFTGEEGAGDWFQTWLRLGPDGDAMDRVNPLYVPRNHIVDEALVAATEGDLEPFTRLLEILEHPFEERPGLGRYAQPAPEGSWPHVTYCGT</sequence>
<comment type="catalytic activity">
    <reaction evidence="8">
        <text>L-histidyl-[protein] + UTP = N(tele)-(5'-uridylyl)-L-histidyl-[protein] + diphosphate</text>
        <dbReference type="Rhea" id="RHEA:83891"/>
        <dbReference type="Rhea" id="RHEA-COMP:9745"/>
        <dbReference type="Rhea" id="RHEA-COMP:20239"/>
        <dbReference type="ChEBI" id="CHEBI:29979"/>
        <dbReference type="ChEBI" id="CHEBI:33019"/>
        <dbReference type="ChEBI" id="CHEBI:46398"/>
        <dbReference type="ChEBI" id="CHEBI:233474"/>
    </reaction>
</comment>
<organism evidence="9 10">
    <name type="scientific">Candidatus Agrococcus pullicola</name>
    <dbReference type="NCBI Taxonomy" id="2838429"/>
    <lineage>
        <taxon>Bacteria</taxon>
        <taxon>Bacillati</taxon>
        <taxon>Actinomycetota</taxon>
        <taxon>Actinomycetes</taxon>
        <taxon>Micrococcales</taxon>
        <taxon>Microbacteriaceae</taxon>
        <taxon>Agrococcus</taxon>
    </lineage>
</organism>
<evidence type="ECO:0000313" key="9">
    <source>
        <dbReference type="EMBL" id="HIY65768.1"/>
    </source>
</evidence>
<feature type="binding site" evidence="8">
    <location>
        <position position="181"/>
    </location>
    <ligand>
        <name>ATP</name>
        <dbReference type="ChEBI" id="CHEBI:30616"/>
    </ligand>
</feature>